<sequence>MAFAIDIPPLSLVLSALLVVVLAYGVRLSLQPPFPPGPASRFFTGNIHQIPRQDTWKTYLKWAKQYGPIFLLRLFNRKVIVLNTHTAVMDLLESRSANYSERPASWMFKELVGRKWSVFNISASNPRFKAYRRLLHSALDHKAVQSYFPLLSRHNILLLRSIHAQPDAYITHIRRNSGGIILELAYGRTVDSDADDFVRVVEESFKLQAELMRPGRWLVDIFPMLRFMPPWLPGASFKLQAEKYKEEFRRLDRIPHEWAMKQIRSGSHIPSFTSRYMRPVDGNTPDGEREDIIKWCSAALYVGGADTTVSTMASFFLLMTLNPEAQRQAQEEIDRVVGTERFPNIEDREKLPYVNALIKEVLRRAPVAPLGIAHAALNDDTYQGFLIPKGSSIVANIWALLHDPAVYPEPLKFDPGRFVGDASSVQYDSSHYAFGFGRRACIGLHFAKVSLFLNIASVLAAFSILKPLDDKGVEYDPPFEFISAITAHPKPFRCRIIARPHAVELLQSLE</sequence>
<evidence type="ECO:0000313" key="2">
    <source>
        <dbReference type="Proteomes" id="UP000814128"/>
    </source>
</evidence>
<protein>
    <submittedName>
        <fullName evidence="1">Cytochrome P450</fullName>
    </submittedName>
</protein>
<dbReference type="EMBL" id="MU273831">
    <property type="protein sequence ID" value="KAI0027839.1"/>
    <property type="molecule type" value="Genomic_DNA"/>
</dbReference>
<comment type="caution">
    <text evidence="1">The sequence shown here is derived from an EMBL/GenBank/DDBJ whole genome shotgun (WGS) entry which is preliminary data.</text>
</comment>
<reference evidence="1" key="2">
    <citation type="journal article" date="2022" name="New Phytol.">
        <title>Evolutionary transition to the ectomycorrhizal habit in the genomes of a hyperdiverse lineage of mushroom-forming fungi.</title>
        <authorList>
            <person name="Looney B."/>
            <person name="Miyauchi S."/>
            <person name="Morin E."/>
            <person name="Drula E."/>
            <person name="Courty P.E."/>
            <person name="Kohler A."/>
            <person name="Kuo A."/>
            <person name="LaButti K."/>
            <person name="Pangilinan J."/>
            <person name="Lipzen A."/>
            <person name="Riley R."/>
            <person name="Andreopoulos W."/>
            <person name="He G."/>
            <person name="Johnson J."/>
            <person name="Nolan M."/>
            <person name="Tritt A."/>
            <person name="Barry K.W."/>
            <person name="Grigoriev I.V."/>
            <person name="Nagy L.G."/>
            <person name="Hibbett D."/>
            <person name="Henrissat B."/>
            <person name="Matheny P.B."/>
            <person name="Labbe J."/>
            <person name="Martin F.M."/>
        </authorList>
    </citation>
    <scope>NUCLEOTIDE SEQUENCE</scope>
    <source>
        <strain evidence="1">EC-137</strain>
    </source>
</reference>
<proteinExistence type="predicted"/>
<evidence type="ECO:0000313" key="1">
    <source>
        <dbReference type="EMBL" id="KAI0027839.1"/>
    </source>
</evidence>
<gene>
    <name evidence="1" type="ORF">K488DRAFT_90398</name>
</gene>
<reference evidence="1" key="1">
    <citation type="submission" date="2021-02" db="EMBL/GenBank/DDBJ databases">
        <authorList>
            <consortium name="DOE Joint Genome Institute"/>
            <person name="Ahrendt S."/>
            <person name="Looney B.P."/>
            <person name="Miyauchi S."/>
            <person name="Morin E."/>
            <person name="Drula E."/>
            <person name="Courty P.E."/>
            <person name="Chicoki N."/>
            <person name="Fauchery L."/>
            <person name="Kohler A."/>
            <person name="Kuo A."/>
            <person name="Labutti K."/>
            <person name="Pangilinan J."/>
            <person name="Lipzen A."/>
            <person name="Riley R."/>
            <person name="Andreopoulos W."/>
            <person name="He G."/>
            <person name="Johnson J."/>
            <person name="Barry K.W."/>
            <person name="Grigoriev I.V."/>
            <person name="Nagy L."/>
            <person name="Hibbett D."/>
            <person name="Henrissat B."/>
            <person name="Matheny P.B."/>
            <person name="Labbe J."/>
            <person name="Martin F."/>
        </authorList>
    </citation>
    <scope>NUCLEOTIDE SEQUENCE</scope>
    <source>
        <strain evidence="1">EC-137</strain>
    </source>
</reference>
<organism evidence="1 2">
    <name type="scientific">Vararia minispora EC-137</name>
    <dbReference type="NCBI Taxonomy" id="1314806"/>
    <lineage>
        <taxon>Eukaryota</taxon>
        <taxon>Fungi</taxon>
        <taxon>Dikarya</taxon>
        <taxon>Basidiomycota</taxon>
        <taxon>Agaricomycotina</taxon>
        <taxon>Agaricomycetes</taxon>
        <taxon>Russulales</taxon>
        <taxon>Lachnocladiaceae</taxon>
        <taxon>Vararia</taxon>
    </lineage>
</organism>
<accession>A0ACB8Q805</accession>
<name>A0ACB8Q805_9AGAM</name>
<keyword evidence="2" id="KW-1185">Reference proteome</keyword>
<dbReference type="Proteomes" id="UP000814128">
    <property type="component" value="Unassembled WGS sequence"/>
</dbReference>